<organism evidence="2 3">
    <name type="scientific">Rhodanobacter terrae</name>
    <dbReference type="NCBI Taxonomy" id="418647"/>
    <lineage>
        <taxon>Bacteria</taxon>
        <taxon>Pseudomonadati</taxon>
        <taxon>Pseudomonadota</taxon>
        <taxon>Gammaproteobacteria</taxon>
        <taxon>Lysobacterales</taxon>
        <taxon>Rhodanobacteraceae</taxon>
        <taxon>Rhodanobacter</taxon>
    </lineage>
</organism>
<dbReference type="RefSeq" id="WP_377325900.1">
    <property type="nucleotide sequence ID" value="NZ_JBHSNG010000005.1"/>
</dbReference>
<proteinExistence type="predicted"/>
<protein>
    <submittedName>
        <fullName evidence="2">PilW family protein</fullName>
    </submittedName>
</protein>
<dbReference type="EMBL" id="JBHSNG010000005">
    <property type="protein sequence ID" value="MFC5580944.1"/>
    <property type="molecule type" value="Genomic_DNA"/>
</dbReference>
<evidence type="ECO:0000256" key="1">
    <source>
        <dbReference type="SAM" id="Phobius"/>
    </source>
</evidence>
<dbReference type="Proteomes" id="UP001596111">
    <property type="component" value="Unassembled WGS sequence"/>
</dbReference>
<accession>A0ABW0SWE1</accession>
<dbReference type="InterPro" id="IPR032092">
    <property type="entry name" value="PilW"/>
</dbReference>
<gene>
    <name evidence="2" type="ORF">ACFPPB_07445</name>
</gene>
<dbReference type="NCBIfam" id="TIGR02532">
    <property type="entry name" value="IV_pilin_GFxxxE"/>
    <property type="match status" value="1"/>
</dbReference>
<dbReference type="PROSITE" id="PS00409">
    <property type="entry name" value="PROKAR_NTER_METHYL"/>
    <property type="match status" value="1"/>
</dbReference>
<keyword evidence="1" id="KW-0812">Transmembrane</keyword>
<evidence type="ECO:0000313" key="3">
    <source>
        <dbReference type="Proteomes" id="UP001596111"/>
    </source>
</evidence>
<dbReference type="InterPro" id="IPR012902">
    <property type="entry name" value="N_methyl_site"/>
</dbReference>
<dbReference type="Pfam" id="PF16074">
    <property type="entry name" value="PilW"/>
    <property type="match status" value="1"/>
</dbReference>
<keyword evidence="1" id="KW-0472">Membrane</keyword>
<reference evidence="3" key="1">
    <citation type="journal article" date="2019" name="Int. J. Syst. Evol. Microbiol.">
        <title>The Global Catalogue of Microorganisms (GCM) 10K type strain sequencing project: providing services to taxonomists for standard genome sequencing and annotation.</title>
        <authorList>
            <consortium name="The Broad Institute Genomics Platform"/>
            <consortium name="The Broad Institute Genome Sequencing Center for Infectious Disease"/>
            <person name="Wu L."/>
            <person name="Ma J."/>
        </authorList>
    </citation>
    <scope>NUCLEOTIDE SEQUENCE [LARGE SCALE GENOMIC DNA]</scope>
    <source>
        <strain evidence="3">CGMCC 1.13587</strain>
    </source>
</reference>
<comment type="caution">
    <text evidence="2">The sequence shown here is derived from an EMBL/GenBank/DDBJ whole genome shotgun (WGS) entry which is preliminary data.</text>
</comment>
<dbReference type="Pfam" id="PF07963">
    <property type="entry name" value="N_methyl"/>
    <property type="match status" value="1"/>
</dbReference>
<sequence>MTRVHPRHQHGFTLIELMVAMVLGLLVAAGIVTVFASTSSSNKAQNQLAGLQEDGRFAITRLSTDLRMANGQYCTNSGGVALQGSGGTYLDHLRAPKVYARKLIGAVGAVSGALGDVTTAWGATSGGITYPSAPTAPYSMPSFLFMRGYDCSLTACTPVDPNASIATIPAMGTTLNSRVKGTDVITVRYINPSSGWAIGSTGGSTIATSSSVSTITSITLTPLTGEPPAGNFVSGDLAMLADCSSAQIFPATSSSTGVITPVVNTTDGFGTGSSNTPAAQQPESAPRLFDVNRDFQTVTYYLKVVSVHNDNNAPFTGALMRRVNGGIANAAHGGSEDELVRGIERLDFKYGVQDASGNTSFLTANQVDASTSCPPSELNAVTSAGCLWRGIKSIEVSVLMDGQVPLYTLAANDLQYRYSADTNTGLLAPSGHAIKPSDQGFPDQMLRREFTVLVALRNYNP</sequence>
<name>A0ABW0SWE1_9GAMM</name>
<keyword evidence="1" id="KW-1133">Transmembrane helix</keyword>
<evidence type="ECO:0000313" key="2">
    <source>
        <dbReference type="EMBL" id="MFC5580944.1"/>
    </source>
</evidence>
<keyword evidence="3" id="KW-1185">Reference proteome</keyword>
<feature type="transmembrane region" description="Helical" evidence="1">
    <location>
        <begin position="12"/>
        <end position="36"/>
    </location>
</feature>